<feature type="region of interest" description="Disordered" evidence="1">
    <location>
        <begin position="157"/>
        <end position="194"/>
    </location>
</feature>
<reference evidence="2 3" key="1">
    <citation type="submission" date="2019-04" db="EMBL/GenBank/DDBJ databases">
        <authorList>
            <person name="Feng G."/>
            <person name="Zhu H."/>
        </authorList>
    </citation>
    <scope>NUCLEOTIDE SEQUENCE [LARGE SCALE GENOMIC DNA]</scope>
    <source>
        <strain evidence="2 3">6HR-1</strain>
    </source>
</reference>
<dbReference type="Proteomes" id="UP000297535">
    <property type="component" value="Unassembled WGS sequence"/>
</dbReference>
<name>A0A4Z0NQ50_9HYPH</name>
<dbReference type="RefSeq" id="WP_135416228.1">
    <property type="nucleotide sequence ID" value="NZ_SRLB01000012.1"/>
</dbReference>
<dbReference type="AlphaFoldDB" id="A0A4Z0NQ50"/>
<keyword evidence="3" id="KW-1185">Reference proteome</keyword>
<accession>A0A4Z0NQ50</accession>
<organism evidence="2 3">
    <name type="scientific">Methylobacterium nonmethylotrophicum</name>
    <dbReference type="NCBI Taxonomy" id="1141884"/>
    <lineage>
        <taxon>Bacteria</taxon>
        <taxon>Pseudomonadati</taxon>
        <taxon>Pseudomonadota</taxon>
        <taxon>Alphaproteobacteria</taxon>
        <taxon>Hyphomicrobiales</taxon>
        <taxon>Methylobacteriaceae</taxon>
        <taxon>Methylobacterium</taxon>
    </lineage>
</organism>
<protein>
    <submittedName>
        <fullName evidence="2">Uncharacterized protein</fullName>
    </submittedName>
</protein>
<evidence type="ECO:0000313" key="3">
    <source>
        <dbReference type="Proteomes" id="UP000297535"/>
    </source>
</evidence>
<proteinExistence type="predicted"/>
<comment type="caution">
    <text evidence="2">The sequence shown here is derived from an EMBL/GenBank/DDBJ whole genome shotgun (WGS) entry which is preliminary data.</text>
</comment>
<evidence type="ECO:0000256" key="1">
    <source>
        <dbReference type="SAM" id="MobiDB-lite"/>
    </source>
</evidence>
<gene>
    <name evidence="2" type="ORF">EU555_17270</name>
</gene>
<evidence type="ECO:0000313" key="2">
    <source>
        <dbReference type="EMBL" id="TGD97920.1"/>
    </source>
</evidence>
<sequence length="194" mass="20708">MRTNADILTEELRAYEELAAKVHALMTMLVGAQNALLELQAGTAAGRARLAGRLAEVAVRVAAEPPSGPGLDGAQAAERAGLDGQAQPIPRLRSRVAQLIVNALAEAGDTGLSGQAINEIVVNAQYTKDASEKAKLFLKRNGLARHDKQAMHWYSIGKGPKNIAGEQNDRKRAIPENLGRVRSKPKTNANSTMK</sequence>
<dbReference type="EMBL" id="SRLB01000012">
    <property type="protein sequence ID" value="TGD97920.1"/>
    <property type="molecule type" value="Genomic_DNA"/>
</dbReference>